<proteinExistence type="inferred from homology"/>
<keyword evidence="3 9" id="KW-0436">Ligase</keyword>
<sequence>MEKSLNKNRVPISFQDLIARLQRYWTMNGCILIQPIDIEVGAGTSHPMCLLNAIGPEPIAIAYTQSSRRPSDGRYGKPTSRLQHYYQLQVIIKPTPKDIQDIYIKSIESLNIDLRYNDLRFVDDNWENPTLATWGIGWEVWLNGMEVTQLTYFQHVGGLTSNPVTTEITYGLERLAMYIQGVNNIYAISWSNGLFGYVSYGDMFLKRELEHSIYSFEYTNLSLLFSLFELHIKEVQKILKHTKILLDVAYEYVLKAVHIFNLLDARNTLATTERKSHIMCIRSLVKEISKRYYSYRKTVGFPKRGLI</sequence>
<dbReference type="Gene3D" id="1.20.58.180">
    <property type="entry name" value="Class II aaRS and biotin synthetases, domain 2"/>
    <property type="match status" value="1"/>
</dbReference>
<dbReference type="InterPro" id="IPR006194">
    <property type="entry name" value="Gly-tRNA-synth_heterodimer"/>
</dbReference>
<dbReference type="RefSeq" id="WP_099336794.1">
    <property type="nucleotide sequence ID" value="NZ_MKGN01000005.1"/>
</dbReference>
<comment type="similarity">
    <text evidence="1 9">Belongs to the class-II aminoacyl-tRNA synthetase family.</text>
</comment>
<comment type="subunit">
    <text evidence="2 9">Tetramer of two alpha and two beta subunits.</text>
</comment>
<reference evidence="10 11" key="1">
    <citation type="journal article" date="2017" name="ISME J.">
        <title>Tremblaya phenacola PPER: an evolutionary beta-gammaproteobacterium collage.</title>
        <authorList>
            <person name="Gil R."/>
            <person name="Vargas-Chavez C."/>
            <person name="Lopez-Madrigal S."/>
            <person name="Santos-Garcia D."/>
            <person name="Latorre A."/>
            <person name="Moya A."/>
        </authorList>
    </citation>
    <scope>NUCLEOTIDE SEQUENCE [LARGE SCALE GENOMIC DNA]</scope>
    <source>
        <strain evidence="10 11">PPER</strain>
    </source>
</reference>
<keyword evidence="9" id="KW-0963">Cytoplasm</keyword>
<dbReference type="PANTHER" id="PTHR30075">
    <property type="entry name" value="GLYCYL-TRNA SYNTHETASE"/>
    <property type="match status" value="1"/>
</dbReference>
<dbReference type="GO" id="GO:0005829">
    <property type="term" value="C:cytosol"/>
    <property type="evidence" value="ECO:0007669"/>
    <property type="project" value="TreeGrafter"/>
</dbReference>
<evidence type="ECO:0000313" key="10">
    <source>
        <dbReference type="EMBL" id="PHN16335.1"/>
    </source>
</evidence>
<evidence type="ECO:0000313" key="11">
    <source>
        <dbReference type="Proteomes" id="UP000222818"/>
    </source>
</evidence>
<dbReference type="Proteomes" id="UP000222818">
    <property type="component" value="Unassembled WGS sequence"/>
</dbReference>
<dbReference type="PRINTS" id="PR01044">
    <property type="entry name" value="TRNASYNTHGA"/>
</dbReference>
<accession>A0A2G0V784</accession>
<evidence type="ECO:0000256" key="5">
    <source>
        <dbReference type="ARBA" id="ARBA00022840"/>
    </source>
</evidence>
<evidence type="ECO:0000256" key="9">
    <source>
        <dbReference type="HAMAP-Rule" id="MF_00254"/>
    </source>
</evidence>
<dbReference type="EMBL" id="MKGN01000005">
    <property type="protein sequence ID" value="PHN16335.1"/>
    <property type="molecule type" value="Genomic_DNA"/>
</dbReference>
<dbReference type="EC" id="6.1.1.14" evidence="9"/>
<dbReference type="OrthoDB" id="9802183at2"/>
<comment type="subcellular location">
    <subcellularLocation>
        <location evidence="9">Cytoplasm</location>
    </subcellularLocation>
</comment>
<dbReference type="GO" id="GO:0005524">
    <property type="term" value="F:ATP binding"/>
    <property type="evidence" value="ECO:0007669"/>
    <property type="project" value="UniProtKB-UniRule"/>
</dbReference>
<keyword evidence="5 9" id="KW-0067">ATP-binding</keyword>
<dbReference type="HAMAP" id="MF_00254">
    <property type="entry name" value="Gly_tRNA_synth_alpha"/>
    <property type="match status" value="1"/>
</dbReference>
<dbReference type="NCBIfam" id="NF006827">
    <property type="entry name" value="PRK09348.1"/>
    <property type="match status" value="1"/>
</dbReference>
<evidence type="ECO:0000256" key="3">
    <source>
        <dbReference type="ARBA" id="ARBA00022598"/>
    </source>
</evidence>
<evidence type="ECO:0000256" key="7">
    <source>
        <dbReference type="ARBA" id="ARBA00023146"/>
    </source>
</evidence>
<keyword evidence="4 9" id="KW-0547">Nucleotide-binding</keyword>
<dbReference type="PROSITE" id="PS50861">
    <property type="entry name" value="AA_TRNA_LIGASE_II_GLYAB"/>
    <property type="match status" value="1"/>
</dbReference>
<dbReference type="FunFam" id="3.30.930.10:FF:000006">
    <property type="entry name" value="Glycine--tRNA ligase alpha subunit"/>
    <property type="match status" value="1"/>
</dbReference>
<keyword evidence="7 9" id="KW-0030">Aminoacyl-tRNA synthetase</keyword>
<dbReference type="Pfam" id="PF02091">
    <property type="entry name" value="tRNA-synt_2e"/>
    <property type="match status" value="1"/>
</dbReference>
<evidence type="ECO:0000256" key="6">
    <source>
        <dbReference type="ARBA" id="ARBA00022917"/>
    </source>
</evidence>
<evidence type="ECO:0000256" key="8">
    <source>
        <dbReference type="ARBA" id="ARBA00047937"/>
    </source>
</evidence>
<keyword evidence="11" id="KW-1185">Reference proteome</keyword>
<dbReference type="PANTHER" id="PTHR30075:SF2">
    <property type="entry name" value="GLYCINE--TRNA LIGASE, CHLOROPLASTIC_MITOCHONDRIAL 2"/>
    <property type="match status" value="1"/>
</dbReference>
<dbReference type="InterPro" id="IPR045864">
    <property type="entry name" value="aa-tRNA-synth_II/BPL/LPL"/>
</dbReference>
<keyword evidence="6 9" id="KW-0648">Protein biosynthesis</keyword>
<comment type="catalytic activity">
    <reaction evidence="8 9">
        <text>tRNA(Gly) + glycine + ATP = glycyl-tRNA(Gly) + AMP + diphosphate</text>
        <dbReference type="Rhea" id="RHEA:16013"/>
        <dbReference type="Rhea" id="RHEA-COMP:9664"/>
        <dbReference type="Rhea" id="RHEA-COMP:9683"/>
        <dbReference type="ChEBI" id="CHEBI:30616"/>
        <dbReference type="ChEBI" id="CHEBI:33019"/>
        <dbReference type="ChEBI" id="CHEBI:57305"/>
        <dbReference type="ChEBI" id="CHEBI:78442"/>
        <dbReference type="ChEBI" id="CHEBI:78522"/>
        <dbReference type="ChEBI" id="CHEBI:456215"/>
        <dbReference type="EC" id="6.1.1.14"/>
    </reaction>
</comment>
<dbReference type="GO" id="GO:0004820">
    <property type="term" value="F:glycine-tRNA ligase activity"/>
    <property type="evidence" value="ECO:0007669"/>
    <property type="project" value="UniProtKB-UniRule"/>
</dbReference>
<gene>
    <name evidence="9 10" type="primary">glyQ</name>
    <name evidence="10" type="ORF">TPPER_00049</name>
</gene>
<comment type="caution">
    <text evidence="10">The sequence shown here is derived from an EMBL/GenBank/DDBJ whole genome shotgun (WGS) entry which is preliminary data.</text>
</comment>
<dbReference type="GO" id="GO:0006426">
    <property type="term" value="P:glycyl-tRNA aminoacylation"/>
    <property type="evidence" value="ECO:0007669"/>
    <property type="project" value="UniProtKB-UniRule"/>
</dbReference>
<evidence type="ECO:0000256" key="1">
    <source>
        <dbReference type="ARBA" id="ARBA00008226"/>
    </source>
</evidence>
<evidence type="ECO:0000256" key="2">
    <source>
        <dbReference type="ARBA" id="ARBA00011209"/>
    </source>
</evidence>
<organism evidence="10 11">
    <name type="scientific">Candidatus Tremblayella phenacoccinincola</name>
    <dbReference type="NCBI Taxonomy" id="1010676"/>
    <lineage>
        <taxon>Bacteria</taxon>
        <taxon>Pseudomonadati</taxon>
        <taxon>Pseudomonadota</taxon>
        <taxon>Betaproteobacteria</taxon>
        <taxon>Candidatus Tremblayella</taxon>
    </lineage>
</organism>
<dbReference type="AlphaFoldDB" id="A0A2G0V784"/>
<dbReference type="SUPFAM" id="SSF55681">
    <property type="entry name" value="Class II aaRS and biotin synthetases"/>
    <property type="match status" value="1"/>
</dbReference>
<dbReference type="InterPro" id="IPR002310">
    <property type="entry name" value="Gly-tRNA_ligase_asu"/>
</dbReference>
<dbReference type="Gene3D" id="3.30.930.10">
    <property type="entry name" value="Bira Bifunctional Protein, Domain 2"/>
    <property type="match status" value="1"/>
</dbReference>
<dbReference type="NCBIfam" id="TIGR00388">
    <property type="entry name" value="glyQ"/>
    <property type="match status" value="1"/>
</dbReference>
<evidence type="ECO:0000256" key="4">
    <source>
        <dbReference type="ARBA" id="ARBA00022741"/>
    </source>
</evidence>
<protein>
    <recommendedName>
        <fullName evidence="9">Glycine--tRNA ligase alpha subunit</fullName>
        <ecNumber evidence="9">6.1.1.14</ecNumber>
    </recommendedName>
    <alternativeName>
        <fullName evidence="9">Glycyl-tRNA synthetase alpha subunit</fullName>
        <shortName evidence="9">GlyRS</shortName>
    </alternativeName>
</protein>
<name>A0A2G0V784_9PROT</name>